<keyword evidence="3" id="KW-1185">Reference proteome</keyword>
<keyword evidence="1" id="KW-0812">Transmembrane</keyword>
<dbReference type="RefSeq" id="WP_133583883.1">
    <property type="nucleotide sequence ID" value="NZ_SNYV01000011.1"/>
</dbReference>
<dbReference type="AlphaFoldDB" id="A0A4R6WIM8"/>
<evidence type="ECO:0000313" key="2">
    <source>
        <dbReference type="EMBL" id="TDQ80140.1"/>
    </source>
</evidence>
<dbReference type="OrthoDB" id="9890208at2"/>
<accession>A0A4R6WIM8</accession>
<protein>
    <submittedName>
        <fullName evidence="2">Uncharacterized protein</fullName>
    </submittedName>
</protein>
<feature type="transmembrane region" description="Helical" evidence="1">
    <location>
        <begin position="12"/>
        <end position="30"/>
    </location>
</feature>
<reference evidence="2 3" key="1">
    <citation type="submission" date="2019-03" db="EMBL/GenBank/DDBJ databases">
        <title>Genomic Encyclopedia of Archaeal and Bacterial Type Strains, Phase II (KMG-II): from individual species to whole genera.</title>
        <authorList>
            <person name="Goeker M."/>
        </authorList>
    </citation>
    <scope>NUCLEOTIDE SEQUENCE [LARGE SCALE GENOMIC DNA]</scope>
    <source>
        <strain evidence="2 3">DSM 28353</strain>
    </source>
</reference>
<proteinExistence type="predicted"/>
<organism evidence="2 3">
    <name type="scientific">Sphingobacterium yanglingense</name>
    <dbReference type="NCBI Taxonomy" id="1437280"/>
    <lineage>
        <taxon>Bacteria</taxon>
        <taxon>Pseudomonadati</taxon>
        <taxon>Bacteroidota</taxon>
        <taxon>Sphingobacteriia</taxon>
        <taxon>Sphingobacteriales</taxon>
        <taxon>Sphingobacteriaceae</taxon>
        <taxon>Sphingobacterium</taxon>
    </lineage>
</organism>
<gene>
    <name evidence="2" type="ORF">CLV99_1595</name>
</gene>
<sequence length="107" mass="12552">MIIKKDIKIKILVTILFLVALAIIILPAYFNRNKSYACTIQFVDSVNGKVVMSFDATCKDDGQETERDPYYTHRVYSFETYSVEKEKQQNDTIHENTYYNMDTYQAE</sequence>
<keyword evidence="1" id="KW-1133">Transmembrane helix</keyword>
<dbReference type="Proteomes" id="UP000295292">
    <property type="component" value="Unassembled WGS sequence"/>
</dbReference>
<dbReference type="EMBL" id="SNYV01000011">
    <property type="protein sequence ID" value="TDQ80140.1"/>
    <property type="molecule type" value="Genomic_DNA"/>
</dbReference>
<comment type="caution">
    <text evidence="2">The sequence shown here is derived from an EMBL/GenBank/DDBJ whole genome shotgun (WGS) entry which is preliminary data.</text>
</comment>
<evidence type="ECO:0000256" key="1">
    <source>
        <dbReference type="SAM" id="Phobius"/>
    </source>
</evidence>
<evidence type="ECO:0000313" key="3">
    <source>
        <dbReference type="Proteomes" id="UP000295292"/>
    </source>
</evidence>
<keyword evidence="1" id="KW-0472">Membrane</keyword>
<name>A0A4R6WIM8_9SPHI</name>